<proteinExistence type="predicted"/>
<accession>A0A6B2R334</accession>
<name>A0A6B2R334_9BURK</name>
<gene>
    <name evidence="1" type="ORF">G3I67_14785</name>
</gene>
<organism evidence="1">
    <name type="scientific">Sheuella amnicola</name>
    <dbReference type="NCBI Taxonomy" id="2707330"/>
    <lineage>
        <taxon>Bacteria</taxon>
        <taxon>Pseudomonadati</taxon>
        <taxon>Pseudomonadota</taxon>
        <taxon>Betaproteobacteria</taxon>
        <taxon>Burkholderiales</taxon>
        <taxon>Alcaligenaceae</taxon>
        <taxon>Sheuella</taxon>
    </lineage>
</organism>
<dbReference type="RefSeq" id="WP_163656334.1">
    <property type="nucleotide sequence ID" value="NZ_JAAGRN010000020.1"/>
</dbReference>
<comment type="caution">
    <text evidence="1">The sequence shown here is derived from an EMBL/GenBank/DDBJ whole genome shotgun (WGS) entry which is preliminary data.</text>
</comment>
<dbReference type="AlphaFoldDB" id="A0A6B2R334"/>
<sequence length="100" mass="11568">MSTNQTILDRELFVQALRHMSEEDLIYLNRMVVERLNLLSQAKSTMHLARFAEGDRVNFTTNDGTVKHGTIMRLNKKTVSLFTDDGHRWNVAPVHLRKST</sequence>
<evidence type="ECO:0000313" key="1">
    <source>
        <dbReference type="EMBL" id="NDY84488.1"/>
    </source>
</evidence>
<protein>
    <submittedName>
        <fullName evidence="1">DUF2437 domain-containing protein</fullName>
    </submittedName>
</protein>
<dbReference type="EMBL" id="JAAGRN010000020">
    <property type="protein sequence ID" value="NDY84488.1"/>
    <property type="molecule type" value="Genomic_DNA"/>
</dbReference>
<reference evidence="1" key="1">
    <citation type="submission" date="2020-02" db="EMBL/GenBank/DDBJ databases">
        <authorList>
            <person name="Chen W.-M."/>
        </authorList>
    </citation>
    <scope>NUCLEOTIDE SEQUENCE</scope>
    <source>
        <strain evidence="1">NBD-18</strain>
    </source>
</reference>